<dbReference type="EMBL" id="KV441555">
    <property type="protein sequence ID" value="OAG02657.1"/>
    <property type="molecule type" value="Genomic_DNA"/>
</dbReference>
<evidence type="ECO:0000256" key="1">
    <source>
        <dbReference type="SAM" id="Phobius"/>
    </source>
</evidence>
<dbReference type="InParanoid" id="A0A177C7D3"/>
<dbReference type="AlphaFoldDB" id="A0A177C7D3"/>
<keyword evidence="1" id="KW-0812">Transmembrane</keyword>
<keyword evidence="3" id="KW-1185">Reference proteome</keyword>
<keyword evidence="1" id="KW-1133">Transmembrane helix</keyword>
<dbReference type="Proteomes" id="UP000077069">
    <property type="component" value="Unassembled WGS sequence"/>
</dbReference>
<reference evidence="2 3" key="1">
    <citation type="submission" date="2016-05" db="EMBL/GenBank/DDBJ databases">
        <title>Comparative analysis of secretome profiles of manganese(II)-oxidizing ascomycete fungi.</title>
        <authorList>
            <consortium name="DOE Joint Genome Institute"/>
            <person name="Zeiner C.A."/>
            <person name="Purvine S.O."/>
            <person name="Zink E.M."/>
            <person name="Wu S."/>
            <person name="Pasa-Tolic L."/>
            <person name="Chaput D.L."/>
            <person name="Haridas S."/>
            <person name="Grigoriev I.V."/>
            <person name="Santelli C.M."/>
            <person name="Hansel C.M."/>
        </authorList>
    </citation>
    <scope>NUCLEOTIDE SEQUENCE [LARGE SCALE GENOMIC DNA]</scope>
    <source>
        <strain evidence="2 3">AP3s5-JAC2a</strain>
    </source>
</reference>
<keyword evidence="1" id="KW-0472">Membrane</keyword>
<organism evidence="2 3">
    <name type="scientific">Paraphaeosphaeria sporulosa</name>
    <dbReference type="NCBI Taxonomy" id="1460663"/>
    <lineage>
        <taxon>Eukaryota</taxon>
        <taxon>Fungi</taxon>
        <taxon>Dikarya</taxon>
        <taxon>Ascomycota</taxon>
        <taxon>Pezizomycotina</taxon>
        <taxon>Dothideomycetes</taxon>
        <taxon>Pleosporomycetidae</taxon>
        <taxon>Pleosporales</taxon>
        <taxon>Massarineae</taxon>
        <taxon>Didymosphaeriaceae</taxon>
        <taxon>Paraphaeosphaeria</taxon>
    </lineage>
</organism>
<gene>
    <name evidence="2" type="ORF">CC84DRAFT_908917</name>
</gene>
<sequence>MLPPHTYRRVFHAIVAQQLPGGVIIRNLEQPRRTRDPLIAVAPPSATSASGPLGTVLGFSWRGSLGFYCLFFLCLILFCLVCERGICILGRHFWQFCAAIAFDSWAIGGLERPCFGGVV</sequence>
<evidence type="ECO:0000313" key="2">
    <source>
        <dbReference type="EMBL" id="OAG02657.1"/>
    </source>
</evidence>
<accession>A0A177C7D3</accession>
<name>A0A177C7D3_9PLEO</name>
<feature type="transmembrane region" description="Helical" evidence="1">
    <location>
        <begin position="65"/>
        <end position="82"/>
    </location>
</feature>
<proteinExistence type="predicted"/>
<protein>
    <submittedName>
        <fullName evidence="2">Uncharacterized protein</fullName>
    </submittedName>
</protein>
<dbReference type="RefSeq" id="XP_018033022.1">
    <property type="nucleotide sequence ID" value="XM_018187858.1"/>
</dbReference>
<evidence type="ECO:0000313" key="3">
    <source>
        <dbReference type="Proteomes" id="UP000077069"/>
    </source>
</evidence>
<dbReference type="GeneID" id="28771344"/>